<evidence type="ECO:0008006" key="3">
    <source>
        <dbReference type="Google" id="ProtNLM"/>
    </source>
</evidence>
<name>A0ABT3G1N7_9BACT</name>
<dbReference type="Proteomes" id="UP001165653">
    <property type="component" value="Unassembled WGS sequence"/>
</dbReference>
<accession>A0ABT3G1N7</accession>
<proteinExistence type="predicted"/>
<reference evidence="1" key="1">
    <citation type="submission" date="2022-10" db="EMBL/GenBank/DDBJ databases">
        <title>Luteolibacter sp. GHJ8, whole genome shotgun sequencing project.</title>
        <authorList>
            <person name="Zhao G."/>
            <person name="Shen L."/>
        </authorList>
    </citation>
    <scope>NUCLEOTIDE SEQUENCE</scope>
    <source>
        <strain evidence="1">GHJ8</strain>
    </source>
</reference>
<evidence type="ECO:0000313" key="2">
    <source>
        <dbReference type="Proteomes" id="UP001165653"/>
    </source>
</evidence>
<protein>
    <recommendedName>
        <fullName evidence="3">DUF2383 domain-containing protein</fullName>
    </recommendedName>
</protein>
<evidence type="ECO:0000313" key="1">
    <source>
        <dbReference type="EMBL" id="MCW1913145.1"/>
    </source>
</evidence>
<dbReference type="Gene3D" id="1.20.1260.10">
    <property type="match status" value="1"/>
</dbReference>
<keyword evidence="2" id="KW-1185">Reference proteome</keyword>
<dbReference type="EMBL" id="JAPDDR010000003">
    <property type="protein sequence ID" value="MCW1913145.1"/>
    <property type="molecule type" value="Genomic_DNA"/>
</dbReference>
<gene>
    <name evidence="1" type="ORF">OJ996_06155</name>
</gene>
<dbReference type="RefSeq" id="WP_264512304.1">
    <property type="nucleotide sequence ID" value="NZ_JAPDDR010000003.1"/>
</dbReference>
<dbReference type="InterPro" id="IPR012347">
    <property type="entry name" value="Ferritin-like"/>
</dbReference>
<organism evidence="1 2">
    <name type="scientific">Luteolibacter rhizosphaerae</name>
    <dbReference type="NCBI Taxonomy" id="2989719"/>
    <lineage>
        <taxon>Bacteria</taxon>
        <taxon>Pseudomonadati</taxon>
        <taxon>Verrucomicrobiota</taxon>
        <taxon>Verrucomicrobiia</taxon>
        <taxon>Verrucomicrobiales</taxon>
        <taxon>Verrucomicrobiaceae</taxon>
        <taxon>Luteolibacter</taxon>
    </lineage>
</organism>
<comment type="caution">
    <text evidence="1">The sequence shown here is derived from an EMBL/GenBank/DDBJ whole genome shotgun (WGS) entry which is preliminary data.</text>
</comment>
<sequence>MNELRLPAQASSVSLQTALTRTLDAVAAYLHAASISESRILTQVCNDLAIARNEQADRIAGWIEREGEAPDFGFSREAGFQQIWMSLVSRRFPTFREGLPRECERSDRRLERVLMRLWNDPETDEELRQDLDALLRDVRSGIERLERLRGPGVLATSAAAY</sequence>